<proteinExistence type="predicted"/>
<keyword evidence="2" id="KW-1185">Reference proteome</keyword>
<evidence type="ECO:0000313" key="1">
    <source>
        <dbReference type="EMBL" id="CAG2220257.1"/>
    </source>
</evidence>
<gene>
    <name evidence="1" type="ORF">MEDL_33735</name>
</gene>
<dbReference type="SUPFAM" id="SSF69318">
    <property type="entry name" value="Integrin alpha N-terminal domain"/>
    <property type="match status" value="1"/>
</dbReference>
<comment type="caution">
    <text evidence="1">The sequence shown here is derived from an EMBL/GenBank/DDBJ whole genome shotgun (WGS) entry which is preliminary data.</text>
</comment>
<reference evidence="1" key="1">
    <citation type="submission" date="2021-03" db="EMBL/GenBank/DDBJ databases">
        <authorList>
            <person name="Bekaert M."/>
        </authorList>
    </citation>
    <scope>NUCLEOTIDE SEQUENCE</scope>
</reference>
<dbReference type="Proteomes" id="UP000683360">
    <property type="component" value="Unassembled WGS sequence"/>
</dbReference>
<name>A0A8S3SHL5_MYTED</name>
<dbReference type="EMBL" id="CAJPWZ010001656">
    <property type="protein sequence ID" value="CAG2220257.1"/>
    <property type="molecule type" value="Genomic_DNA"/>
</dbReference>
<accession>A0A8S3SHL5</accession>
<organism evidence="1 2">
    <name type="scientific">Mytilus edulis</name>
    <name type="common">Blue mussel</name>
    <dbReference type="NCBI Taxonomy" id="6550"/>
    <lineage>
        <taxon>Eukaryota</taxon>
        <taxon>Metazoa</taxon>
        <taxon>Spiralia</taxon>
        <taxon>Lophotrochozoa</taxon>
        <taxon>Mollusca</taxon>
        <taxon>Bivalvia</taxon>
        <taxon>Autobranchia</taxon>
        <taxon>Pteriomorphia</taxon>
        <taxon>Mytilida</taxon>
        <taxon>Mytiloidea</taxon>
        <taxon>Mytilidae</taxon>
        <taxon>Mytilinae</taxon>
        <taxon>Mytilus</taxon>
    </lineage>
</organism>
<protein>
    <submittedName>
        <fullName evidence="1">Uncharacterized protein</fullName>
    </submittedName>
</protein>
<dbReference type="OrthoDB" id="10022113at2759"/>
<dbReference type="PANTHER" id="PTHR35836:SF1">
    <property type="entry name" value="VCBS REPEAT-CONTAINING PROTEIN"/>
    <property type="match status" value="1"/>
</dbReference>
<evidence type="ECO:0000313" key="2">
    <source>
        <dbReference type="Proteomes" id="UP000683360"/>
    </source>
</evidence>
<dbReference type="AlphaFoldDB" id="A0A8S3SHL5"/>
<dbReference type="InterPro" id="IPR028994">
    <property type="entry name" value="Integrin_alpha_N"/>
</dbReference>
<dbReference type="PANTHER" id="PTHR35836">
    <property type="entry name" value="VCBS REPEAT-CONTAINING PROTEIN"/>
    <property type="match status" value="1"/>
</dbReference>
<sequence length="151" mass="16889">MSDNWIIINIKMFIDRSYLTGLSQCRFGARAVQYRHGADCFGRSGKQLSSNSSNIIPKIVTTKVTWPNEISGVPRSVFNKSMVAIPDGFLVPFKTDGSISLVDIDGKGPYKLTDDQTGKWFYHRVVWKDMDLDGDLDILTCRAREPVIGIG</sequence>